<reference evidence="1" key="2">
    <citation type="submission" date="2015-06" db="UniProtKB">
        <authorList>
            <consortium name="EnsemblMetazoa"/>
        </authorList>
    </citation>
    <scope>IDENTIFICATION</scope>
</reference>
<accession>T1GD77</accession>
<dbReference type="EMBL" id="CAQQ02140735">
    <property type="status" value="NOT_ANNOTATED_CDS"/>
    <property type="molecule type" value="Genomic_DNA"/>
</dbReference>
<dbReference type="EMBL" id="CAQQ02140734">
    <property type="status" value="NOT_ANNOTATED_CDS"/>
    <property type="molecule type" value="Genomic_DNA"/>
</dbReference>
<reference evidence="2" key="1">
    <citation type="submission" date="2013-02" db="EMBL/GenBank/DDBJ databases">
        <authorList>
            <person name="Hughes D."/>
        </authorList>
    </citation>
    <scope>NUCLEOTIDE SEQUENCE</scope>
    <source>
        <strain>Durham</strain>
        <strain evidence="2">NC isolate 2 -- Noor lab</strain>
    </source>
</reference>
<dbReference type="EMBL" id="CAQQ02140736">
    <property type="status" value="NOT_ANNOTATED_CDS"/>
    <property type="molecule type" value="Genomic_DNA"/>
</dbReference>
<dbReference type="HOGENOM" id="CLU_2415778_0_0_1"/>
<dbReference type="EnsemblMetazoa" id="MESCA001258-RA">
    <property type="protein sequence ID" value="MESCA001258-PA"/>
    <property type="gene ID" value="MESCA001258"/>
</dbReference>
<protein>
    <submittedName>
        <fullName evidence="1">Uncharacterized protein</fullName>
    </submittedName>
</protein>
<dbReference type="EMBL" id="CAQQ02140733">
    <property type="status" value="NOT_ANNOTATED_CDS"/>
    <property type="molecule type" value="Genomic_DNA"/>
</dbReference>
<dbReference type="Proteomes" id="UP000015102">
    <property type="component" value="Unassembled WGS sequence"/>
</dbReference>
<sequence length="92" mass="10179">MGALEVMFVDSVAAAALEAVWSLGFQRKPCRRYKSTSRSKGFTERGFISLRLVKEINSEKAVKSSSKSEQFPKEILTGTNKDFAAKRKSGTT</sequence>
<keyword evidence="2" id="KW-1185">Reference proteome</keyword>
<evidence type="ECO:0000313" key="1">
    <source>
        <dbReference type="EnsemblMetazoa" id="MESCA001258-PA"/>
    </source>
</evidence>
<name>T1GD77_MEGSC</name>
<organism evidence="1 2">
    <name type="scientific">Megaselia scalaris</name>
    <name type="common">Humpbacked fly</name>
    <name type="synonym">Phora scalaris</name>
    <dbReference type="NCBI Taxonomy" id="36166"/>
    <lineage>
        <taxon>Eukaryota</taxon>
        <taxon>Metazoa</taxon>
        <taxon>Ecdysozoa</taxon>
        <taxon>Arthropoda</taxon>
        <taxon>Hexapoda</taxon>
        <taxon>Insecta</taxon>
        <taxon>Pterygota</taxon>
        <taxon>Neoptera</taxon>
        <taxon>Endopterygota</taxon>
        <taxon>Diptera</taxon>
        <taxon>Brachycera</taxon>
        <taxon>Muscomorpha</taxon>
        <taxon>Platypezoidea</taxon>
        <taxon>Phoridae</taxon>
        <taxon>Megaseliini</taxon>
        <taxon>Megaselia</taxon>
    </lineage>
</organism>
<proteinExistence type="predicted"/>
<dbReference type="AlphaFoldDB" id="T1GD77"/>
<evidence type="ECO:0000313" key="2">
    <source>
        <dbReference type="Proteomes" id="UP000015102"/>
    </source>
</evidence>